<keyword evidence="1" id="KW-1185">Reference proteome</keyword>
<evidence type="ECO:0000313" key="2">
    <source>
        <dbReference type="RefSeq" id="XP_075103445.1"/>
    </source>
</evidence>
<protein>
    <submittedName>
        <fullName evidence="2">F-box/FBD/LRR-repeat protein At1g13570-like</fullName>
    </submittedName>
</protein>
<reference evidence="1" key="1">
    <citation type="journal article" date="2014" name="Nat. Commun.">
        <title>The tobacco genome sequence and its comparison with those of tomato and potato.</title>
        <authorList>
            <person name="Sierro N."/>
            <person name="Battey J.N."/>
            <person name="Ouadi S."/>
            <person name="Bakaher N."/>
            <person name="Bovet L."/>
            <person name="Willig A."/>
            <person name="Goepfert S."/>
            <person name="Peitsch M.C."/>
            <person name="Ivanov N.V."/>
        </authorList>
    </citation>
    <scope>NUCLEOTIDE SEQUENCE [LARGE SCALE GENOMIC DNA]</scope>
</reference>
<reference evidence="2" key="2">
    <citation type="submission" date="2025-08" db="UniProtKB">
        <authorList>
            <consortium name="RefSeq"/>
        </authorList>
    </citation>
    <scope>IDENTIFICATION</scope>
    <source>
        <tissue evidence="2">Leaf</tissue>
    </source>
</reference>
<dbReference type="Proteomes" id="UP000790787">
    <property type="component" value="Chromosome 24"/>
</dbReference>
<proteinExistence type="predicted"/>
<evidence type="ECO:0000313" key="1">
    <source>
        <dbReference type="Proteomes" id="UP000790787"/>
    </source>
</evidence>
<organism evidence="1 2">
    <name type="scientific">Nicotiana tabacum</name>
    <name type="common">Common tobacco</name>
    <dbReference type="NCBI Taxonomy" id="4097"/>
    <lineage>
        <taxon>Eukaryota</taxon>
        <taxon>Viridiplantae</taxon>
        <taxon>Streptophyta</taxon>
        <taxon>Embryophyta</taxon>
        <taxon>Tracheophyta</taxon>
        <taxon>Spermatophyta</taxon>
        <taxon>Magnoliopsida</taxon>
        <taxon>eudicotyledons</taxon>
        <taxon>Gunneridae</taxon>
        <taxon>Pentapetalae</taxon>
        <taxon>asterids</taxon>
        <taxon>lamiids</taxon>
        <taxon>Solanales</taxon>
        <taxon>Solanaceae</taxon>
        <taxon>Nicotianoideae</taxon>
        <taxon>Nicotianeae</taxon>
        <taxon>Nicotiana</taxon>
    </lineage>
</organism>
<accession>A0AC58U1T5</accession>
<sequence length="470" mass="54094">MKIDAFVNSDDNNKFGLLALNIKSYIRPFFQMQQPNQRRKSVDDRGRDVILIEDDEIDRISDLPTNVLDIIFKDVPFNELARTSVLSKKWRFFWTTHPTIILDGDFFEDISNNAGLVEYDFNNIIDKILLQHLGPIDKFVLDVSTIDIYEWDLDHWLLYVTKKGVKELTLDNSNQDPYTLPLCIFDCSSTFTFLSISNCMFKPPNPNKVFSNLLELHLKFINFLATHDIDAPLLTTLTFTSCNRIHFLLFFAPKVENLTIDDSHELQVSFFENFPNVKLLHILISHNLEEDYADGSFITWSKLLALCPNLTGLCFSNCCVRLLGLEIIPKMFNPEPSQLEHVRLGLEFFDIDLVSGALSLIRSSPKLRVLQIQALPNSSGQDIEDVLMYLNEPSCVNQPLEMLQYVELAEFEGTQSELIFLNLMLWKCPSLSQMIIRPSNEVDEADKWKFFAQVLQSHRASPTVQILLLP</sequence>
<name>A0AC58U1T5_TOBAC</name>
<dbReference type="RefSeq" id="XP_075103445.1">
    <property type="nucleotide sequence ID" value="XM_075247344.1"/>
</dbReference>
<gene>
    <name evidence="2" type="primary">LOC107792315</name>
</gene>